<dbReference type="KEGG" id="erw:ERWE_CDS_00100"/>
<evidence type="ECO:0000256" key="6">
    <source>
        <dbReference type="ARBA" id="ARBA00022723"/>
    </source>
</evidence>
<feature type="binding site" evidence="9">
    <location>
        <begin position="116"/>
        <end position="118"/>
    </location>
    <ligand>
        <name>iminosuccinate</name>
        <dbReference type="ChEBI" id="CHEBI:77875"/>
    </ligand>
</feature>
<evidence type="ECO:0000256" key="7">
    <source>
        <dbReference type="ARBA" id="ARBA00023004"/>
    </source>
</evidence>
<feature type="binding site" evidence="9">
    <location>
        <position position="45"/>
    </location>
    <ligand>
        <name>iminosuccinate</name>
        <dbReference type="ChEBI" id="CHEBI:77875"/>
    </ligand>
</feature>
<reference evidence="10 11" key="1">
    <citation type="journal article" date="2006" name="J. Bacteriol.">
        <title>Comparative genomic analysis of three strains of Ehrlichia ruminantium reveals an active process of genome size plasticity.</title>
        <authorList>
            <person name="Frutos R."/>
            <person name="Viari A."/>
            <person name="Ferraz C."/>
            <person name="Morgat A."/>
            <person name="Eychenie S."/>
            <person name="Kandassami Y."/>
            <person name="Chantal I."/>
            <person name="Bensaid A."/>
            <person name="Coissac E."/>
            <person name="Vachiery N."/>
            <person name="Demaille J."/>
            <person name="Martinez D."/>
        </authorList>
    </citation>
    <scope>NUCLEOTIDE SEQUENCE [LARGE SCALE GENOMIC DNA]</scope>
    <source>
        <strain evidence="10 11">Welgevonden</strain>
    </source>
</reference>
<dbReference type="SUPFAM" id="SSF142754">
    <property type="entry name" value="NadA-like"/>
    <property type="match status" value="1"/>
</dbReference>
<dbReference type="GO" id="GO:0005829">
    <property type="term" value="C:cytosol"/>
    <property type="evidence" value="ECO:0007669"/>
    <property type="project" value="TreeGrafter"/>
</dbReference>
<dbReference type="HOGENOM" id="CLU_047382_1_0_5"/>
<proteinExistence type="inferred from homology"/>
<dbReference type="GO" id="GO:0046872">
    <property type="term" value="F:metal ion binding"/>
    <property type="evidence" value="ECO:0007669"/>
    <property type="project" value="UniProtKB-KW"/>
</dbReference>
<dbReference type="UniPathway" id="UPA00253">
    <property type="reaction ID" value="UER00327"/>
</dbReference>
<name>A0A0H3LYD7_EHRRW</name>
<feature type="binding site" evidence="9">
    <location>
        <position position="271"/>
    </location>
    <ligand>
        <name>[4Fe-4S] cluster</name>
        <dbReference type="ChEBI" id="CHEBI:49883"/>
    </ligand>
</feature>
<evidence type="ECO:0000256" key="2">
    <source>
        <dbReference type="ARBA" id="ARBA00012669"/>
    </source>
</evidence>
<evidence type="ECO:0000256" key="1">
    <source>
        <dbReference type="ARBA" id="ARBA00005065"/>
    </source>
</evidence>
<dbReference type="NCBIfam" id="NF006878">
    <property type="entry name" value="PRK09375.1-2"/>
    <property type="match status" value="1"/>
</dbReference>
<organism evidence="10 11">
    <name type="scientific">Ehrlichia ruminantium (strain Welgevonden)</name>
    <dbReference type="NCBI Taxonomy" id="254945"/>
    <lineage>
        <taxon>Bacteria</taxon>
        <taxon>Pseudomonadati</taxon>
        <taxon>Pseudomonadota</taxon>
        <taxon>Alphaproteobacteria</taxon>
        <taxon>Rickettsiales</taxon>
        <taxon>Anaplasmataceae</taxon>
        <taxon>Ehrlichia</taxon>
    </lineage>
</organism>
<dbReference type="InterPro" id="IPR023066">
    <property type="entry name" value="Quinolinate_synth_type2"/>
</dbReference>
<dbReference type="Gene3D" id="3.40.50.10800">
    <property type="entry name" value="NadA-like"/>
    <property type="match status" value="3"/>
</dbReference>
<evidence type="ECO:0000256" key="9">
    <source>
        <dbReference type="HAMAP-Rule" id="MF_00568"/>
    </source>
</evidence>
<dbReference type="InterPro" id="IPR036094">
    <property type="entry name" value="NadA_sf"/>
</dbReference>
<dbReference type="GO" id="GO:0008987">
    <property type="term" value="F:quinolinate synthetase A activity"/>
    <property type="evidence" value="ECO:0007669"/>
    <property type="project" value="UniProtKB-UniRule"/>
</dbReference>
<evidence type="ECO:0000256" key="8">
    <source>
        <dbReference type="ARBA" id="ARBA00023014"/>
    </source>
</evidence>
<evidence type="ECO:0000313" key="10">
    <source>
        <dbReference type="EMBL" id="CAI26504.1"/>
    </source>
</evidence>
<comment type="cofactor">
    <cofactor evidence="9">
        <name>[4Fe-4S] cluster</name>
        <dbReference type="ChEBI" id="CHEBI:49883"/>
    </cofactor>
    <text evidence="9">Binds 1 [4Fe-4S] cluster per subunit.</text>
</comment>
<keyword evidence="7 9" id="KW-0408">Iron</keyword>
<feature type="binding site" evidence="9">
    <location>
        <position position="219"/>
    </location>
    <ligand>
        <name>iminosuccinate</name>
        <dbReference type="ChEBI" id="CHEBI:77875"/>
    </ligand>
</feature>
<dbReference type="EMBL" id="CR925678">
    <property type="protein sequence ID" value="CAI26504.1"/>
    <property type="molecule type" value="Genomic_DNA"/>
</dbReference>
<dbReference type="GO" id="GO:0034628">
    <property type="term" value="P:'de novo' NAD+ biosynthetic process from L-aspartate"/>
    <property type="evidence" value="ECO:0007669"/>
    <property type="project" value="TreeGrafter"/>
</dbReference>
<dbReference type="PANTHER" id="PTHR30573:SF0">
    <property type="entry name" value="QUINOLINATE SYNTHASE, CHLOROPLASTIC"/>
    <property type="match status" value="1"/>
</dbReference>
<dbReference type="HAMAP" id="MF_00568">
    <property type="entry name" value="NadA_type2"/>
    <property type="match status" value="1"/>
</dbReference>
<keyword evidence="6 9" id="KW-0479">Metal-binding</keyword>
<evidence type="ECO:0000256" key="5">
    <source>
        <dbReference type="ARBA" id="ARBA00022679"/>
    </source>
</evidence>
<keyword evidence="9" id="KW-0963">Cytoplasm</keyword>
<feature type="binding site" evidence="9">
    <location>
        <position position="28"/>
    </location>
    <ligand>
        <name>iminosuccinate</name>
        <dbReference type="ChEBI" id="CHEBI:77875"/>
    </ligand>
</feature>
<dbReference type="InterPro" id="IPR003473">
    <property type="entry name" value="NadA"/>
</dbReference>
<sequence length="315" mass="35727">MMKELDVTQLSNEIRRLAEYSNAVILAHYYQDPEIQDIADFIGDSLELSRKAESTTADVIVFCGVYFMAEVAKIINPLKKVLLPDLRAGCSLADSCDAKSFKKFRELHKDCVSITYINSSAEVKAYSDIICTSSSAEKIIKQIPEDKKILFAPDKFLGSFLEKKTNRKFILWPGTCIVHESFSEKELINIMTRHSKAYVLAHPECPDHLLRHAHFIGSTTQLLKFSAERPNSEFIILTEEGIIHQMKKMSYGSTFYTVGTSYEVCSSCNKCPHMRLNTLEKLYLCLKNGYPEVNLDTKISVMAKESLDAMLRMTC</sequence>
<comment type="subcellular location">
    <subcellularLocation>
        <location evidence="9">Cytoplasm</location>
    </subcellularLocation>
</comment>
<feature type="binding site" evidence="9">
    <location>
        <position position="176"/>
    </location>
    <ligand>
        <name>[4Fe-4S] cluster</name>
        <dbReference type="ChEBI" id="CHEBI:49883"/>
    </ligand>
</feature>
<comment type="similarity">
    <text evidence="9">Belongs to the quinolinate synthase family. Type 2 subfamily.</text>
</comment>
<dbReference type="PANTHER" id="PTHR30573">
    <property type="entry name" value="QUINOLINATE SYNTHETASE A"/>
    <property type="match status" value="1"/>
</dbReference>
<dbReference type="GO" id="GO:0051539">
    <property type="term" value="F:4 iron, 4 sulfur cluster binding"/>
    <property type="evidence" value="ECO:0007669"/>
    <property type="project" value="UniProtKB-KW"/>
</dbReference>
<dbReference type="eggNOG" id="COG0379">
    <property type="taxonomic scope" value="Bacteria"/>
</dbReference>
<evidence type="ECO:0000256" key="4">
    <source>
        <dbReference type="ARBA" id="ARBA00022642"/>
    </source>
</evidence>
<gene>
    <name evidence="9 10" type="primary">nadA</name>
    <name evidence="10" type="ordered locus">ERWE_CDS_00100</name>
</gene>
<accession>A0A0H3LYD7</accession>
<comment type="catalytic activity">
    <reaction evidence="9">
        <text>iminosuccinate + dihydroxyacetone phosphate = quinolinate + phosphate + 2 H2O + H(+)</text>
        <dbReference type="Rhea" id="RHEA:25888"/>
        <dbReference type="ChEBI" id="CHEBI:15377"/>
        <dbReference type="ChEBI" id="CHEBI:15378"/>
        <dbReference type="ChEBI" id="CHEBI:29959"/>
        <dbReference type="ChEBI" id="CHEBI:43474"/>
        <dbReference type="ChEBI" id="CHEBI:57642"/>
        <dbReference type="ChEBI" id="CHEBI:77875"/>
        <dbReference type="EC" id="2.5.1.72"/>
    </reaction>
</comment>
<dbReference type="NCBIfam" id="TIGR00550">
    <property type="entry name" value="nadA"/>
    <property type="match status" value="1"/>
</dbReference>
<keyword evidence="5 9" id="KW-0808">Transferase</keyword>
<dbReference type="EC" id="2.5.1.72" evidence="2 9"/>
<keyword evidence="4 9" id="KW-0662">Pyridine nucleotide biosynthesis</keyword>
<dbReference type="Proteomes" id="UP000001021">
    <property type="component" value="Chromosome"/>
</dbReference>
<evidence type="ECO:0000256" key="3">
    <source>
        <dbReference type="ARBA" id="ARBA00022485"/>
    </source>
</evidence>
<keyword evidence="8 9" id="KW-0411">Iron-sulfur</keyword>
<protein>
    <recommendedName>
        <fullName evidence="2 9">Quinolinate synthase</fullName>
        <ecNumber evidence="2 9">2.5.1.72</ecNumber>
    </recommendedName>
</protein>
<keyword evidence="3 9" id="KW-0004">4Fe-4S</keyword>
<feature type="binding site" evidence="9">
    <location>
        <position position="90"/>
    </location>
    <ligand>
        <name>[4Fe-4S] cluster</name>
        <dbReference type="ChEBI" id="CHEBI:49883"/>
    </ligand>
</feature>
<dbReference type="AlphaFoldDB" id="A0A0H3LYD7"/>
<comment type="function">
    <text evidence="9">Catalyzes the condensation of iminoaspartate with dihydroxyacetone phosphate to form quinolinate.</text>
</comment>
<feature type="binding site" evidence="9">
    <location>
        <begin position="202"/>
        <end position="204"/>
    </location>
    <ligand>
        <name>iminosuccinate</name>
        <dbReference type="ChEBI" id="CHEBI:77875"/>
    </ligand>
</feature>
<feature type="binding site" evidence="9">
    <location>
        <position position="133"/>
    </location>
    <ligand>
        <name>iminosuccinate</name>
        <dbReference type="ChEBI" id="CHEBI:77875"/>
    </ligand>
</feature>
<evidence type="ECO:0000313" key="11">
    <source>
        <dbReference type="Proteomes" id="UP000001021"/>
    </source>
</evidence>
<keyword evidence="11" id="KW-1185">Reference proteome</keyword>
<comment type="pathway">
    <text evidence="1 9">Cofactor biosynthesis; NAD(+) biosynthesis; quinolinate from iminoaspartate: step 1/1.</text>
</comment>
<dbReference type="Pfam" id="PF02445">
    <property type="entry name" value="NadA"/>
    <property type="match status" value="1"/>
</dbReference>